<keyword evidence="1" id="KW-1133">Transmembrane helix</keyword>
<proteinExistence type="predicted"/>
<dbReference type="AlphaFoldDB" id="A0AA35SKY5"/>
<organism evidence="3 4">
    <name type="scientific">Geodia barretti</name>
    <name type="common">Barrett's horny sponge</name>
    <dbReference type="NCBI Taxonomy" id="519541"/>
    <lineage>
        <taxon>Eukaryota</taxon>
        <taxon>Metazoa</taxon>
        <taxon>Porifera</taxon>
        <taxon>Demospongiae</taxon>
        <taxon>Heteroscleromorpha</taxon>
        <taxon>Tetractinellida</taxon>
        <taxon>Astrophorina</taxon>
        <taxon>Geodiidae</taxon>
        <taxon>Geodia</taxon>
    </lineage>
</organism>
<feature type="domain" description="Fatty acid desaturase" evidence="2">
    <location>
        <begin position="66"/>
        <end position="298"/>
    </location>
</feature>
<keyword evidence="4" id="KW-1185">Reference proteome</keyword>
<dbReference type="InterPro" id="IPR005804">
    <property type="entry name" value="FA_desaturase_dom"/>
</dbReference>
<gene>
    <name evidence="3" type="ORF">GBAR_LOCUS17605</name>
</gene>
<reference evidence="3" key="1">
    <citation type="submission" date="2023-03" db="EMBL/GenBank/DDBJ databases">
        <authorList>
            <person name="Steffen K."/>
            <person name="Cardenas P."/>
        </authorList>
    </citation>
    <scope>NUCLEOTIDE SEQUENCE</scope>
</reference>
<feature type="transmembrane region" description="Helical" evidence="1">
    <location>
        <begin position="201"/>
        <end position="230"/>
    </location>
</feature>
<evidence type="ECO:0000259" key="2">
    <source>
        <dbReference type="Pfam" id="PF00487"/>
    </source>
</evidence>
<evidence type="ECO:0000313" key="3">
    <source>
        <dbReference type="EMBL" id="CAI8031027.1"/>
    </source>
</evidence>
<dbReference type="Proteomes" id="UP001174909">
    <property type="component" value="Unassembled WGS sequence"/>
</dbReference>
<keyword evidence="1" id="KW-0472">Membrane</keyword>
<dbReference type="Pfam" id="PF00487">
    <property type="entry name" value="FA_desaturase"/>
    <property type="match status" value="1"/>
</dbReference>
<keyword evidence="1" id="KW-0812">Transmembrane</keyword>
<dbReference type="GO" id="GO:0006629">
    <property type="term" value="P:lipid metabolic process"/>
    <property type="evidence" value="ECO:0007669"/>
    <property type="project" value="InterPro"/>
</dbReference>
<evidence type="ECO:0000256" key="1">
    <source>
        <dbReference type="SAM" id="Phobius"/>
    </source>
</evidence>
<accession>A0AA35SKY5</accession>
<protein>
    <recommendedName>
        <fullName evidence="2">Fatty acid desaturase domain-containing protein</fullName>
    </recommendedName>
</protein>
<name>A0AA35SKY5_GEOBA</name>
<dbReference type="EMBL" id="CASHTH010002512">
    <property type="protein sequence ID" value="CAI8031027.1"/>
    <property type="molecule type" value="Genomic_DNA"/>
</dbReference>
<evidence type="ECO:0000313" key="4">
    <source>
        <dbReference type="Proteomes" id="UP001174909"/>
    </source>
</evidence>
<sequence length="333" mass="38112">MFHRRAGRSVDRRRRHNRVAVEQVLDNSLARAELPALWRRVEGPTWLVAAAIYGGWLALTWYHHALPWWLVLPLGGWLIGWHGSLQHEVIHGHPTRRPELNTALAMAPIALWLPYSLYRSRHLRHHATPHLTDPLADTESFYVDPARWRRLGPGRRFLLRVHNTLAGRLLLGPALAILAFWREEGARLVRGEPGCAQIWATHVVLTALVLVWVLVVCGIPLWAYVMLYVYPGTALILLRSYHEHRPAADQAERTVIVEAGPLMKLLFLSNNFHALHHERPGIPWYDLPRVYRAERERVLADNGGFVFAGYGDIVRRFLWRVKDSPLHPGQAGG</sequence>
<comment type="caution">
    <text evidence="3">The sequence shown here is derived from an EMBL/GenBank/DDBJ whole genome shotgun (WGS) entry which is preliminary data.</text>
</comment>